<dbReference type="Pfam" id="PF22638">
    <property type="entry name" value="FlgK_D1"/>
    <property type="match status" value="1"/>
</dbReference>
<dbReference type="InterPro" id="IPR010930">
    <property type="entry name" value="Flg_bb/hook_C_dom"/>
</dbReference>
<evidence type="ECO:0000313" key="9">
    <source>
        <dbReference type="EMBL" id="GGG78756.1"/>
    </source>
</evidence>
<dbReference type="EMBL" id="BMJV01000006">
    <property type="protein sequence ID" value="GGG78756.1"/>
    <property type="molecule type" value="Genomic_DNA"/>
</dbReference>
<dbReference type="SUPFAM" id="SSF64518">
    <property type="entry name" value="Phase 1 flagellin"/>
    <property type="match status" value="1"/>
</dbReference>
<keyword evidence="9" id="KW-0282">Flagellum</keyword>
<gene>
    <name evidence="9" type="ORF">GCM10011415_29720</name>
</gene>
<dbReference type="GO" id="GO:0044780">
    <property type="term" value="P:bacterial-type flagellum assembly"/>
    <property type="evidence" value="ECO:0007669"/>
    <property type="project" value="InterPro"/>
</dbReference>
<dbReference type="RefSeq" id="WP_188791017.1">
    <property type="nucleotide sequence ID" value="NZ_BMJV01000006.1"/>
</dbReference>
<dbReference type="GO" id="GO:0005576">
    <property type="term" value="C:extracellular region"/>
    <property type="evidence" value="ECO:0007669"/>
    <property type="project" value="UniProtKB-SubCell"/>
</dbReference>
<keyword evidence="9" id="KW-0969">Cilium</keyword>
<evidence type="ECO:0000256" key="6">
    <source>
        <dbReference type="ARBA" id="ARBA00023143"/>
    </source>
</evidence>
<sequence>MALSGALSNALSGLTANSRAAALIASNISNATTEGYGQRSLVLGARGGSGGVQVIGVSRNVDQAVLADRRLSDSHTGYANDMQAFSSRVEKLLGASGEPGSLTTHFAAFENALLTAASDPSSMQRLQQVAFKAQDFTDKLNVVSDHIQAERGSADRSIASQVETVNTALGRIRQLNEAIKDSSVRDGDPSSLMDERQKVIDSISGIVPVRTISREFGEVAVHTASGVPLLDSMINSEPAVIGFTAANAVTADLTMIGGDLSGLTINGRPINSSNEGPLGGGTLGAQLQVRDVAAVDMQAVLDGLARDFLERFAAGGPDSTVGAGDPGLFTDAGSAFATTDEVGLAGRISLNSLVDPSGTGAWRIRDGLGAASQGAVGDATLMQGYTDALESLVPPSSANLGTSATSFSEHVSDFVSAVAAARVRADGEQSFSSAQNTALKELELSKGVDTDAELQTLLRIEQQYAANARVMSAVDELMQTLMNI</sequence>
<evidence type="ECO:0000259" key="8">
    <source>
        <dbReference type="Pfam" id="PF22638"/>
    </source>
</evidence>
<dbReference type="InterPro" id="IPR002371">
    <property type="entry name" value="FlgK"/>
</dbReference>
<keyword evidence="5" id="KW-0964">Secreted</keyword>
<dbReference type="AlphaFoldDB" id="A0A8J3EGT5"/>
<name>A0A8J3EGT5_9RHOB</name>
<feature type="domain" description="Flagellar basal-body/hook protein C-terminal" evidence="7">
    <location>
        <begin position="447"/>
        <end position="484"/>
    </location>
</feature>
<protein>
    <recommendedName>
        <fullName evidence="4">Flagellar hook-associated protein 1</fullName>
    </recommendedName>
</protein>
<feature type="domain" description="Flagellar hook-associated protein FlgK helical" evidence="8">
    <location>
        <begin position="87"/>
        <end position="312"/>
    </location>
</feature>
<keyword evidence="9" id="KW-0966">Cell projection</keyword>
<reference evidence="9" key="2">
    <citation type="submission" date="2020-09" db="EMBL/GenBank/DDBJ databases">
        <authorList>
            <person name="Sun Q."/>
            <person name="Zhou Y."/>
        </authorList>
    </citation>
    <scope>NUCLEOTIDE SEQUENCE</scope>
    <source>
        <strain evidence="9">CGMCC 1.15762</strain>
    </source>
</reference>
<comment type="subcellular location">
    <subcellularLocation>
        <location evidence="1">Bacterial flagellum</location>
    </subcellularLocation>
    <subcellularLocation>
        <location evidence="2">Secreted</location>
    </subcellularLocation>
</comment>
<proteinExistence type="inferred from homology"/>
<evidence type="ECO:0000313" key="10">
    <source>
        <dbReference type="Proteomes" id="UP000617145"/>
    </source>
</evidence>
<comment type="caution">
    <text evidence="9">The sequence shown here is derived from an EMBL/GenBank/DDBJ whole genome shotgun (WGS) entry which is preliminary data.</text>
</comment>
<dbReference type="Proteomes" id="UP000617145">
    <property type="component" value="Unassembled WGS sequence"/>
</dbReference>
<dbReference type="InterPro" id="IPR053927">
    <property type="entry name" value="FlgK_helical"/>
</dbReference>
<organism evidence="9 10">
    <name type="scientific">Salipiger pallidus</name>
    <dbReference type="NCBI Taxonomy" id="1775170"/>
    <lineage>
        <taxon>Bacteria</taxon>
        <taxon>Pseudomonadati</taxon>
        <taxon>Pseudomonadota</taxon>
        <taxon>Alphaproteobacteria</taxon>
        <taxon>Rhodobacterales</taxon>
        <taxon>Roseobacteraceae</taxon>
        <taxon>Salipiger</taxon>
    </lineage>
</organism>
<evidence type="ECO:0000256" key="2">
    <source>
        <dbReference type="ARBA" id="ARBA00004613"/>
    </source>
</evidence>
<evidence type="ECO:0000259" key="7">
    <source>
        <dbReference type="Pfam" id="PF06429"/>
    </source>
</evidence>
<dbReference type="NCBIfam" id="TIGR02492">
    <property type="entry name" value="flgK_ends"/>
    <property type="match status" value="1"/>
</dbReference>
<evidence type="ECO:0000256" key="3">
    <source>
        <dbReference type="ARBA" id="ARBA00009677"/>
    </source>
</evidence>
<dbReference type="GO" id="GO:0005198">
    <property type="term" value="F:structural molecule activity"/>
    <property type="evidence" value="ECO:0007669"/>
    <property type="project" value="InterPro"/>
</dbReference>
<dbReference type="PANTHER" id="PTHR30033:SF1">
    <property type="entry name" value="FLAGELLAR HOOK-ASSOCIATED PROTEIN 1"/>
    <property type="match status" value="1"/>
</dbReference>
<dbReference type="PANTHER" id="PTHR30033">
    <property type="entry name" value="FLAGELLAR HOOK-ASSOCIATED PROTEIN 1"/>
    <property type="match status" value="1"/>
</dbReference>
<evidence type="ECO:0000256" key="1">
    <source>
        <dbReference type="ARBA" id="ARBA00004365"/>
    </source>
</evidence>
<keyword evidence="10" id="KW-1185">Reference proteome</keyword>
<evidence type="ECO:0000256" key="5">
    <source>
        <dbReference type="ARBA" id="ARBA00022525"/>
    </source>
</evidence>
<reference evidence="9" key="1">
    <citation type="journal article" date="2014" name="Int. J. Syst. Evol. Microbiol.">
        <title>Complete genome sequence of Corynebacterium casei LMG S-19264T (=DSM 44701T), isolated from a smear-ripened cheese.</title>
        <authorList>
            <consortium name="US DOE Joint Genome Institute (JGI-PGF)"/>
            <person name="Walter F."/>
            <person name="Albersmeier A."/>
            <person name="Kalinowski J."/>
            <person name="Ruckert C."/>
        </authorList>
    </citation>
    <scope>NUCLEOTIDE SEQUENCE</scope>
    <source>
        <strain evidence="9">CGMCC 1.15762</strain>
    </source>
</reference>
<evidence type="ECO:0000256" key="4">
    <source>
        <dbReference type="ARBA" id="ARBA00016244"/>
    </source>
</evidence>
<dbReference type="Pfam" id="PF06429">
    <property type="entry name" value="Flg_bbr_C"/>
    <property type="match status" value="1"/>
</dbReference>
<keyword evidence="6" id="KW-0975">Bacterial flagellum</keyword>
<accession>A0A8J3EGT5</accession>
<dbReference type="GO" id="GO:0009424">
    <property type="term" value="C:bacterial-type flagellum hook"/>
    <property type="evidence" value="ECO:0007669"/>
    <property type="project" value="InterPro"/>
</dbReference>
<comment type="similarity">
    <text evidence="3">Belongs to the flagella basal body rod proteins family.</text>
</comment>